<feature type="region of interest" description="Disordered" evidence="3">
    <location>
        <begin position="528"/>
        <end position="583"/>
    </location>
</feature>
<comment type="similarity">
    <text evidence="1">Belongs to the TEL2 family.</text>
</comment>
<name>A0A8H7UE03_MORIS</name>
<protein>
    <recommendedName>
        <fullName evidence="4">Telomere length regulation protein conserved domain-containing protein</fullName>
    </recommendedName>
</protein>
<dbReference type="Pfam" id="PF03357">
    <property type="entry name" value="Snf7"/>
    <property type="match status" value="1"/>
</dbReference>
<dbReference type="GO" id="GO:0051083">
    <property type="term" value="P:'de novo' cotranslational protein folding"/>
    <property type="evidence" value="ECO:0007669"/>
    <property type="project" value="TreeGrafter"/>
</dbReference>
<comment type="caution">
    <text evidence="5">The sequence shown here is derived from an EMBL/GenBank/DDBJ whole genome shotgun (WGS) entry which is preliminary data.</text>
</comment>
<dbReference type="EMBL" id="JAEPQZ010000004">
    <property type="protein sequence ID" value="KAG2182196.1"/>
    <property type="molecule type" value="Genomic_DNA"/>
</dbReference>
<accession>A0A8H7UE03</accession>
<dbReference type="Pfam" id="PF10193">
    <property type="entry name" value="Telomere_reg-2"/>
    <property type="match status" value="1"/>
</dbReference>
<evidence type="ECO:0000256" key="3">
    <source>
        <dbReference type="SAM" id="MobiDB-lite"/>
    </source>
</evidence>
<dbReference type="InterPro" id="IPR019337">
    <property type="entry name" value="Telomere_length_regulation_dom"/>
</dbReference>
<feature type="compositionally biased region" description="Acidic residues" evidence="3">
    <location>
        <begin position="549"/>
        <end position="575"/>
    </location>
</feature>
<evidence type="ECO:0000313" key="5">
    <source>
        <dbReference type="EMBL" id="KAG2182196.1"/>
    </source>
</evidence>
<dbReference type="SUPFAM" id="SSF48371">
    <property type="entry name" value="ARM repeat"/>
    <property type="match status" value="1"/>
</dbReference>
<dbReference type="Gene3D" id="1.25.40.720">
    <property type="entry name" value="Telomere length regulation protein 2, C-terminal domain"/>
    <property type="match status" value="2"/>
</dbReference>
<dbReference type="InterPro" id="IPR038528">
    <property type="entry name" value="TEL2_C_sf"/>
</dbReference>
<dbReference type="Proteomes" id="UP000654370">
    <property type="component" value="Unassembled WGS sequence"/>
</dbReference>
<dbReference type="GO" id="GO:0042162">
    <property type="term" value="F:telomeric DNA binding"/>
    <property type="evidence" value="ECO:0007669"/>
    <property type="project" value="TreeGrafter"/>
</dbReference>
<dbReference type="InterPro" id="IPR016024">
    <property type="entry name" value="ARM-type_fold"/>
</dbReference>
<organism evidence="5 6">
    <name type="scientific">Mortierella isabellina</name>
    <name type="common">Filamentous fungus</name>
    <name type="synonym">Umbelopsis isabellina</name>
    <dbReference type="NCBI Taxonomy" id="91625"/>
    <lineage>
        <taxon>Eukaryota</taxon>
        <taxon>Fungi</taxon>
        <taxon>Fungi incertae sedis</taxon>
        <taxon>Mucoromycota</taxon>
        <taxon>Mucoromycotina</taxon>
        <taxon>Umbelopsidomycetes</taxon>
        <taxon>Umbelopsidales</taxon>
        <taxon>Umbelopsidaceae</taxon>
        <taxon>Umbelopsis</taxon>
    </lineage>
</organism>
<dbReference type="GO" id="GO:0005829">
    <property type="term" value="C:cytosol"/>
    <property type="evidence" value="ECO:0007669"/>
    <property type="project" value="TreeGrafter"/>
</dbReference>
<dbReference type="PANTHER" id="PTHR15830:SF10">
    <property type="entry name" value="TELOMERE LENGTH REGULATION PROTEIN TEL2 HOMOLOG"/>
    <property type="match status" value="1"/>
</dbReference>
<feature type="coiled-coil region" evidence="2">
    <location>
        <begin position="937"/>
        <end position="978"/>
    </location>
</feature>
<dbReference type="GO" id="GO:0051879">
    <property type="term" value="F:Hsp90 protein binding"/>
    <property type="evidence" value="ECO:0007669"/>
    <property type="project" value="TreeGrafter"/>
</dbReference>
<feature type="compositionally biased region" description="Basic and acidic residues" evidence="3">
    <location>
        <begin position="1111"/>
        <end position="1135"/>
    </location>
</feature>
<sequence>MEKRHLNELHTAICSTDTATLTAATQSLSEPLDLVDALPSDSELPKWQGGRELYAIDLVKGHFWSSHLHFVLDKLFPSWGYAFEDGQRYLLLKHTFVPERRTIVATHMARQSLTVLLEHIGSQALHTATLTMCLRLLHELIHEGGLDLLLGEAFDGDWRTTVIALVSIPARVANAVGDSTSNIEAWYTDTRFSATIAHNMTVYVDRMSRKCMISDSKDYTDKIAIALGELIGKMIRQGYANALATSLYPILIPLVISEDKHTPFSRNIWSQTMSERLMLSPDLTRLISATIQYLERSVTTDDMSSGRIRYFARGLSAIYFAGEPVNSPDAKAVVDLFWKVAWLESRSLVLVRNNTTRILAALLVYTGGVKEIDNVDAEDVFPYTLNKRSQDVLLMVLQPLTSLWGDRQFVRNSMYSKQISVTSAILVILGYLPRSVIKSEVYSRMQMTKHIHEWFASGNPETTKIGIMLAETLSMIMDDPDKRLDCQVLDPARDKELLKLQNLISAKDALQLGFDEDVQITEDVKVEADEPLSNNSDEQEINPDAPIFFDEENDTSEDDSDLEPYPMEEESEEDQESQKDHNQKLGRPVYAFDLLQYIRATDDPVRQEIGLSSAGGLIRQKAGLGSEIEENAHELAKAIYALHDTFHLQKFDEYQQEAIVALMVAAPEPTYGVIIDEFYDRSSSESQRSLALRCISLSVKELAGWGDSKNSDKLVDGAIDSLNNVLSDSLVLEPANVVTSSKTVGKTRVFSKKSEIDSRRAKPTRNALAGIVSKVIFFPLMQGYWEGTRTGWSNHTTRVMTTQSPHLLSRFIMTLGIVMYYSIHTPELQQIVKEFWDFALSMRYQTFNGTTEPNVVHAALLGINTIVNTSMKDQKTRLITDYAQQLVETRDWVAVLIDSSSDDVKKSWLFSLGQYHNTVIMNSFGSMFSKPTPKEELRKTQREFKSLQRDLQRDQLQLQRQEKQLENEIKRAARQGNKSLATTLAKQLIQVRHQREKNQKVESQISGMSHRTTAMQSNITMSNAMSEATKAMASTSKIMDPQKMQQTMMEFQRQSMHADMSAEMMDEAIDDAMAGSEDEEEAEEVMNQVLDEIGVSVGGRMATVPMNNPIKAREQQEAEKEDHELQRRLEALRNP</sequence>
<evidence type="ECO:0000256" key="2">
    <source>
        <dbReference type="SAM" id="Coils"/>
    </source>
</evidence>
<gene>
    <name evidence="5" type="ORF">INT43_007123</name>
</gene>
<evidence type="ECO:0000259" key="4">
    <source>
        <dbReference type="Pfam" id="PF10193"/>
    </source>
</evidence>
<proteinExistence type="inferred from homology"/>
<dbReference type="OrthoDB" id="10258062at2759"/>
<dbReference type="PANTHER" id="PTHR15830">
    <property type="entry name" value="TELOMERE LENGTH REGULATION PROTEIN TEL2 FAMILY MEMBER"/>
    <property type="match status" value="1"/>
</dbReference>
<keyword evidence="6" id="KW-1185">Reference proteome</keyword>
<feature type="region of interest" description="Disordered" evidence="3">
    <location>
        <begin position="1100"/>
        <end position="1135"/>
    </location>
</feature>
<keyword evidence="2" id="KW-0175">Coiled coil</keyword>
<reference evidence="5" key="1">
    <citation type="submission" date="2020-12" db="EMBL/GenBank/DDBJ databases">
        <title>Metabolic potential, ecology and presence of endohyphal bacteria is reflected in genomic diversity of Mucoromycotina.</title>
        <authorList>
            <person name="Muszewska A."/>
            <person name="Okrasinska A."/>
            <person name="Steczkiewicz K."/>
            <person name="Drgas O."/>
            <person name="Orlowska M."/>
            <person name="Perlinska-Lenart U."/>
            <person name="Aleksandrzak-Piekarczyk T."/>
            <person name="Szatraj K."/>
            <person name="Zielenkiewicz U."/>
            <person name="Pilsyk S."/>
            <person name="Malc E."/>
            <person name="Mieczkowski P."/>
            <person name="Kruszewska J.S."/>
            <person name="Biernat P."/>
            <person name="Pawlowska J."/>
        </authorList>
    </citation>
    <scope>NUCLEOTIDE SEQUENCE</scope>
    <source>
        <strain evidence="5">WA0000067209</strain>
    </source>
</reference>
<evidence type="ECO:0000256" key="1">
    <source>
        <dbReference type="ARBA" id="ARBA00006133"/>
    </source>
</evidence>
<evidence type="ECO:0000313" key="6">
    <source>
        <dbReference type="Proteomes" id="UP000654370"/>
    </source>
</evidence>
<feature type="domain" description="Telomere length regulation protein conserved" evidence="4">
    <location>
        <begin position="588"/>
        <end position="698"/>
    </location>
</feature>
<dbReference type="GO" id="GO:0007034">
    <property type="term" value="P:vacuolar transport"/>
    <property type="evidence" value="ECO:0007669"/>
    <property type="project" value="InterPro"/>
</dbReference>
<dbReference type="InterPro" id="IPR051970">
    <property type="entry name" value="TEL2_Regulation"/>
</dbReference>
<dbReference type="Gene3D" id="6.10.140.1230">
    <property type="match status" value="1"/>
</dbReference>
<dbReference type="InterPro" id="IPR005024">
    <property type="entry name" value="Snf7_fam"/>
</dbReference>
<dbReference type="AlphaFoldDB" id="A0A8H7UE03"/>